<dbReference type="GO" id="GO:0005829">
    <property type="term" value="C:cytosol"/>
    <property type="evidence" value="ECO:0007669"/>
    <property type="project" value="TreeGrafter"/>
</dbReference>
<keyword evidence="7" id="KW-1185">Reference proteome</keyword>
<dbReference type="InterPro" id="IPR012893">
    <property type="entry name" value="HipA-like_C"/>
</dbReference>
<dbReference type="Pfam" id="PF07804">
    <property type="entry name" value="HipA_C"/>
    <property type="match status" value="1"/>
</dbReference>
<keyword evidence="2" id="KW-0808">Transferase</keyword>
<evidence type="ECO:0000259" key="5">
    <source>
        <dbReference type="Pfam" id="PF13657"/>
    </source>
</evidence>
<dbReference type="RefSeq" id="WP_106582326.1">
    <property type="nucleotide sequence ID" value="NZ_PYGA01000004.1"/>
</dbReference>
<dbReference type="AlphaFoldDB" id="A0A2P8DP84"/>
<dbReference type="EMBL" id="PYGA01000004">
    <property type="protein sequence ID" value="PSK99015.1"/>
    <property type="molecule type" value="Genomic_DNA"/>
</dbReference>
<evidence type="ECO:0000313" key="7">
    <source>
        <dbReference type="Proteomes" id="UP000240542"/>
    </source>
</evidence>
<sequence>MSERTAGVFLGERRVGTLGYAHGNTWFDYEDFAPDHPVLGQAFEADPSFRRTASGSVPEWFANLLPERGSGLRRIIGRELGIEHPHDFQVICRIGDDLAGAVRVRPDADLGEFSVFGEESDCAHDHPVRFSLAGVQAKFSMRWEGKGLVLPMTGEGGDWIVKLADARFPDVPRNEFAMLTWAASAGVEVPDIRLVATTELRGLPEGLAGSEESVLAVRRFDRAQDHRIHQEDLAQVREVSVDAKYDRASYSGIARVINALCPQDIDEYIRRLAAIVVMGNLDAHLKNWTLRYPDGRSARLSPAYDFVSVSSYAGHDASFRDDRLAFAVNGGQTARLVTLRHFHHLADRAGLDPDRVRGVVRDTVRTMSDTWAEVKREAPVPGFLAEHLDARLASLPLVTDVRLRT</sequence>
<dbReference type="Proteomes" id="UP000240542">
    <property type="component" value="Unassembled WGS sequence"/>
</dbReference>
<dbReference type="Pfam" id="PF13657">
    <property type="entry name" value="Couple_hipA"/>
    <property type="match status" value="1"/>
</dbReference>
<dbReference type="OrthoDB" id="3182374at2"/>
<keyword evidence="3 6" id="KW-0418">Kinase</keyword>
<evidence type="ECO:0000313" key="6">
    <source>
        <dbReference type="EMBL" id="PSK99015.1"/>
    </source>
</evidence>
<evidence type="ECO:0000256" key="1">
    <source>
        <dbReference type="ARBA" id="ARBA00010164"/>
    </source>
</evidence>
<name>A0A2P8DP84_9ACTN</name>
<accession>A0A2P8DP84</accession>
<evidence type="ECO:0000256" key="3">
    <source>
        <dbReference type="ARBA" id="ARBA00022777"/>
    </source>
</evidence>
<dbReference type="GO" id="GO:0004674">
    <property type="term" value="F:protein serine/threonine kinase activity"/>
    <property type="evidence" value="ECO:0007669"/>
    <property type="project" value="TreeGrafter"/>
</dbReference>
<organism evidence="6 7">
    <name type="scientific">Murinocardiopsis flavida</name>
    <dbReference type="NCBI Taxonomy" id="645275"/>
    <lineage>
        <taxon>Bacteria</taxon>
        <taxon>Bacillati</taxon>
        <taxon>Actinomycetota</taxon>
        <taxon>Actinomycetes</taxon>
        <taxon>Streptosporangiales</taxon>
        <taxon>Nocardiopsidaceae</taxon>
        <taxon>Murinocardiopsis</taxon>
    </lineage>
</organism>
<comment type="similarity">
    <text evidence="1">Belongs to the HipA Ser/Thr kinase family.</text>
</comment>
<comment type="caution">
    <text evidence="6">The sequence shown here is derived from an EMBL/GenBank/DDBJ whole genome shotgun (WGS) entry which is preliminary data.</text>
</comment>
<gene>
    <name evidence="6" type="ORF">CLV63_104239</name>
</gene>
<protein>
    <submittedName>
        <fullName evidence="6">Serine/threonine-protein kinase HipA</fullName>
    </submittedName>
</protein>
<feature type="domain" description="HipA-like C-terminal" evidence="4">
    <location>
        <begin position="130"/>
        <end position="371"/>
    </location>
</feature>
<proteinExistence type="inferred from homology"/>
<evidence type="ECO:0000256" key="2">
    <source>
        <dbReference type="ARBA" id="ARBA00022679"/>
    </source>
</evidence>
<feature type="domain" description="HipA N-terminal subdomain 1" evidence="5">
    <location>
        <begin position="8"/>
        <end position="104"/>
    </location>
</feature>
<dbReference type="PANTHER" id="PTHR37419">
    <property type="entry name" value="SERINE/THREONINE-PROTEIN KINASE TOXIN HIPA"/>
    <property type="match status" value="1"/>
</dbReference>
<reference evidence="6 7" key="1">
    <citation type="submission" date="2018-03" db="EMBL/GenBank/DDBJ databases">
        <title>Genomic Encyclopedia of Archaeal and Bacterial Type Strains, Phase II (KMG-II): from individual species to whole genera.</title>
        <authorList>
            <person name="Goeker M."/>
        </authorList>
    </citation>
    <scope>NUCLEOTIDE SEQUENCE [LARGE SCALE GENOMIC DNA]</scope>
    <source>
        <strain evidence="6 7">DSM 45312</strain>
    </source>
</reference>
<dbReference type="InterPro" id="IPR052028">
    <property type="entry name" value="HipA_Ser/Thr_kinase"/>
</dbReference>
<dbReference type="InterPro" id="IPR017508">
    <property type="entry name" value="HipA_N1"/>
</dbReference>
<dbReference type="PANTHER" id="PTHR37419:SF1">
    <property type="entry name" value="SERINE_THREONINE-PROTEIN KINASE TOXIN HIPA"/>
    <property type="match status" value="1"/>
</dbReference>
<evidence type="ECO:0000259" key="4">
    <source>
        <dbReference type="Pfam" id="PF07804"/>
    </source>
</evidence>